<keyword evidence="3" id="KW-1185">Reference proteome</keyword>
<gene>
    <name evidence="2" type="ORF">EVAR_11079_1</name>
</gene>
<feature type="compositionally biased region" description="Low complexity" evidence="1">
    <location>
        <begin position="111"/>
        <end position="122"/>
    </location>
</feature>
<protein>
    <submittedName>
        <fullName evidence="2">Uncharacterized protein</fullName>
    </submittedName>
</protein>
<dbReference type="EMBL" id="BGZK01000125">
    <property type="protein sequence ID" value="GBP21048.1"/>
    <property type="molecule type" value="Genomic_DNA"/>
</dbReference>
<evidence type="ECO:0000313" key="2">
    <source>
        <dbReference type="EMBL" id="GBP21048.1"/>
    </source>
</evidence>
<sequence>MFHIDNKGNGQSAVSECHTRGGRRAAGGPRLRGRGSVLPPRQPRMLKGIGAPTLGRRAGTGRWLACVISKRPWPVRGAHRHRSCSDRLRRVNNLPRVCGHRTGSVSAPPNAGGSSRASSGRSGVAEYINSKKNSRSFSLCLNAWPATTSSERETTLFSPVMSHSARAGPLPANDRPAQALPALSARGRPLSSVAASAVQRAAARARPEVSAGHNTLSAFIPQRVSPYIGLGDFVRTEVRSVGGGRGGDHIGPSACACDALIRLHTNTIQ</sequence>
<evidence type="ECO:0000256" key="1">
    <source>
        <dbReference type="SAM" id="MobiDB-lite"/>
    </source>
</evidence>
<comment type="caution">
    <text evidence="2">The sequence shown here is derived from an EMBL/GenBank/DDBJ whole genome shotgun (WGS) entry which is preliminary data.</text>
</comment>
<name>A0A4C1U463_EUMVA</name>
<dbReference type="Proteomes" id="UP000299102">
    <property type="component" value="Unassembled WGS sequence"/>
</dbReference>
<dbReference type="AlphaFoldDB" id="A0A4C1U463"/>
<feature type="region of interest" description="Disordered" evidence="1">
    <location>
        <begin position="99"/>
        <end position="122"/>
    </location>
</feature>
<evidence type="ECO:0000313" key="3">
    <source>
        <dbReference type="Proteomes" id="UP000299102"/>
    </source>
</evidence>
<accession>A0A4C1U463</accession>
<reference evidence="2 3" key="1">
    <citation type="journal article" date="2019" name="Commun. Biol.">
        <title>The bagworm genome reveals a unique fibroin gene that provides high tensile strength.</title>
        <authorList>
            <person name="Kono N."/>
            <person name="Nakamura H."/>
            <person name="Ohtoshi R."/>
            <person name="Tomita M."/>
            <person name="Numata K."/>
            <person name="Arakawa K."/>
        </authorList>
    </citation>
    <scope>NUCLEOTIDE SEQUENCE [LARGE SCALE GENOMIC DNA]</scope>
</reference>
<feature type="region of interest" description="Disordered" evidence="1">
    <location>
        <begin position="1"/>
        <end position="53"/>
    </location>
</feature>
<proteinExistence type="predicted"/>
<organism evidence="2 3">
    <name type="scientific">Eumeta variegata</name>
    <name type="common">Bagworm moth</name>
    <name type="synonym">Eumeta japonica</name>
    <dbReference type="NCBI Taxonomy" id="151549"/>
    <lineage>
        <taxon>Eukaryota</taxon>
        <taxon>Metazoa</taxon>
        <taxon>Ecdysozoa</taxon>
        <taxon>Arthropoda</taxon>
        <taxon>Hexapoda</taxon>
        <taxon>Insecta</taxon>
        <taxon>Pterygota</taxon>
        <taxon>Neoptera</taxon>
        <taxon>Endopterygota</taxon>
        <taxon>Lepidoptera</taxon>
        <taxon>Glossata</taxon>
        <taxon>Ditrysia</taxon>
        <taxon>Tineoidea</taxon>
        <taxon>Psychidae</taxon>
        <taxon>Oiketicinae</taxon>
        <taxon>Eumeta</taxon>
    </lineage>
</organism>